<dbReference type="EMBL" id="BMVO01000028">
    <property type="protein sequence ID" value="GHB26452.1"/>
    <property type="molecule type" value="Genomic_DNA"/>
</dbReference>
<evidence type="ECO:0000256" key="1">
    <source>
        <dbReference type="SAM" id="SignalP"/>
    </source>
</evidence>
<keyword evidence="3" id="KW-1185">Reference proteome</keyword>
<reference evidence="3" key="1">
    <citation type="journal article" date="2019" name="Int. J. Syst. Evol. Microbiol.">
        <title>The Global Catalogue of Microorganisms (GCM) 10K type strain sequencing project: providing services to taxonomists for standard genome sequencing and annotation.</title>
        <authorList>
            <consortium name="The Broad Institute Genomics Platform"/>
            <consortium name="The Broad Institute Genome Sequencing Center for Infectious Disease"/>
            <person name="Wu L."/>
            <person name="Ma J."/>
        </authorList>
    </citation>
    <scope>NUCLEOTIDE SEQUENCE [LARGE SCALE GENOMIC DNA]</scope>
    <source>
        <strain evidence="3">JCM 4737</strain>
    </source>
</reference>
<organism evidence="2 3">
    <name type="scientific">Streptomyces chryseus</name>
    <dbReference type="NCBI Taxonomy" id="68186"/>
    <lineage>
        <taxon>Bacteria</taxon>
        <taxon>Bacillati</taxon>
        <taxon>Actinomycetota</taxon>
        <taxon>Actinomycetes</taxon>
        <taxon>Kitasatosporales</taxon>
        <taxon>Streptomycetaceae</taxon>
        <taxon>Streptomyces</taxon>
    </lineage>
</organism>
<gene>
    <name evidence="2" type="ORF">GCM10010346_57550</name>
</gene>
<name>A0ABQ3E5A1_9ACTN</name>
<feature type="signal peptide" evidence="1">
    <location>
        <begin position="1"/>
        <end position="27"/>
    </location>
</feature>
<dbReference type="Proteomes" id="UP000599437">
    <property type="component" value="Unassembled WGS sequence"/>
</dbReference>
<evidence type="ECO:0000313" key="2">
    <source>
        <dbReference type="EMBL" id="GHB26452.1"/>
    </source>
</evidence>
<feature type="chain" id="PRO_5045826799" description="Secreted protein" evidence="1">
    <location>
        <begin position="28"/>
        <end position="116"/>
    </location>
</feature>
<comment type="caution">
    <text evidence="2">The sequence shown here is derived from an EMBL/GenBank/DDBJ whole genome shotgun (WGS) entry which is preliminary data.</text>
</comment>
<keyword evidence="1" id="KW-0732">Signal</keyword>
<sequence length="116" mass="11739">MRKLRNAALVAAMLGSFSMLGAGVAAAGDGDGYGHPDGRHHGKDGNVVVCEQRSDVSQDTFQLGLINVATGPITILGSGPATTVAVQQICSGEDTLARNDAHAETGPGVDLDLGLL</sequence>
<proteinExistence type="predicted"/>
<accession>A0ABQ3E5A1</accession>
<evidence type="ECO:0008006" key="4">
    <source>
        <dbReference type="Google" id="ProtNLM"/>
    </source>
</evidence>
<evidence type="ECO:0000313" key="3">
    <source>
        <dbReference type="Proteomes" id="UP000599437"/>
    </source>
</evidence>
<protein>
    <recommendedName>
        <fullName evidence="4">Secreted protein</fullName>
    </recommendedName>
</protein>